<evidence type="ECO:0000259" key="2">
    <source>
        <dbReference type="Pfam" id="PF09992"/>
    </source>
</evidence>
<accession>A0A2U8E0N0</accession>
<dbReference type="Pfam" id="PF09992">
    <property type="entry name" value="NAGPA"/>
    <property type="match status" value="1"/>
</dbReference>
<name>A0A2U8E0N0_9BACT</name>
<feature type="signal peptide" evidence="1">
    <location>
        <begin position="1"/>
        <end position="21"/>
    </location>
</feature>
<evidence type="ECO:0000256" key="1">
    <source>
        <dbReference type="SAM" id="SignalP"/>
    </source>
</evidence>
<dbReference type="AlphaFoldDB" id="A0A2U8E0N0"/>
<evidence type="ECO:0000313" key="3">
    <source>
        <dbReference type="EMBL" id="AWI08398.1"/>
    </source>
</evidence>
<keyword evidence="1" id="KW-0732">Signal</keyword>
<organism evidence="3 4">
    <name type="scientific">Ereboglobus luteus</name>
    <dbReference type="NCBI Taxonomy" id="1796921"/>
    <lineage>
        <taxon>Bacteria</taxon>
        <taxon>Pseudomonadati</taxon>
        <taxon>Verrucomicrobiota</taxon>
        <taxon>Opitutia</taxon>
        <taxon>Opitutales</taxon>
        <taxon>Opitutaceae</taxon>
        <taxon>Ereboglobus</taxon>
    </lineage>
</organism>
<evidence type="ECO:0000313" key="4">
    <source>
        <dbReference type="Proteomes" id="UP000244896"/>
    </source>
</evidence>
<gene>
    <name evidence="3" type="ORF">CKA38_03245</name>
</gene>
<protein>
    <recommendedName>
        <fullName evidence="2">Phosphodiester glycosidase domain-containing protein</fullName>
    </recommendedName>
</protein>
<feature type="chain" id="PRO_5015944817" description="Phosphodiester glycosidase domain-containing protein" evidence="1">
    <location>
        <begin position="22"/>
        <end position="314"/>
    </location>
</feature>
<dbReference type="EMBL" id="CP023004">
    <property type="protein sequence ID" value="AWI08398.1"/>
    <property type="molecule type" value="Genomic_DNA"/>
</dbReference>
<dbReference type="RefSeq" id="WP_108824203.1">
    <property type="nucleotide sequence ID" value="NZ_CP023004.1"/>
</dbReference>
<dbReference type="OrthoDB" id="196261at2"/>
<dbReference type="PANTHER" id="PTHR40446">
    <property type="entry name" value="N-ACETYLGLUCOSAMINE-1-PHOSPHODIESTER ALPHA-N-ACETYLGLUCOSAMINIDASE"/>
    <property type="match status" value="1"/>
</dbReference>
<dbReference type="PANTHER" id="PTHR40446:SF2">
    <property type="entry name" value="N-ACETYLGLUCOSAMINE-1-PHOSPHODIESTER ALPHA-N-ACETYLGLUCOSAMINIDASE"/>
    <property type="match status" value="1"/>
</dbReference>
<dbReference type="Proteomes" id="UP000244896">
    <property type="component" value="Chromosome"/>
</dbReference>
<sequence length="314" mass="34844">MKTRHVATAALFCLSLLFYHALSGAPAIDWTKAEDIRPGIKLLKLDTDQPRLLKINLMRIDLRTPGLKFTGTPRDADWGKPMPDYEKMVIRTKRVRTRDFLLNARAPKSEGGLELDMVVAANAAPWKPWVKPYTHKYGHPHGLCITDGEIICDTKPHRAQFVIYEDGRADIVTSVPEADYKKIRMTVAGFAIILRKGELQGQEGPVGTSLHPRIAYGLSRDRNYFYIITIDGRQKGWSLGANTHETARFLKDAGSSDAINMDGGGSTTLCYWDAKRQTAILANRPTAKSHERSVGSNIGIYLEASARAGAPDLN</sequence>
<feature type="domain" description="Phosphodiester glycosidase" evidence="2">
    <location>
        <begin position="136"/>
        <end position="301"/>
    </location>
</feature>
<dbReference type="KEGG" id="elut:CKA38_03245"/>
<reference evidence="3 4" key="1">
    <citation type="journal article" date="2018" name="Syst. Appl. Microbiol.">
        <title>Ereboglobus luteus gen. nov. sp. nov. from cockroach guts, and new insights into the oxygen relationship of the genera Opitutus and Didymococcus (Verrucomicrobia: Opitutaceae).</title>
        <authorList>
            <person name="Tegtmeier D."/>
            <person name="Belitz A."/>
            <person name="Radek R."/>
            <person name="Heimerl T."/>
            <person name="Brune A."/>
        </authorList>
    </citation>
    <scope>NUCLEOTIDE SEQUENCE [LARGE SCALE GENOMIC DNA]</scope>
    <source>
        <strain evidence="3 4">Ho45</strain>
    </source>
</reference>
<keyword evidence="4" id="KW-1185">Reference proteome</keyword>
<dbReference type="InterPro" id="IPR018711">
    <property type="entry name" value="NAGPA"/>
</dbReference>
<proteinExistence type="predicted"/>